<name>A0A0G2BNH5_9BACT</name>
<dbReference type="Proteomes" id="UP000034789">
    <property type="component" value="Unassembled WGS sequence"/>
</dbReference>
<keyword evidence="1" id="KW-0548">Nucleotidyltransferase</keyword>
<dbReference type="InterPro" id="IPR027417">
    <property type="entry name" value="P-loop_NTPase"/>
</dbReference>
<protein>
    <submittedName>
        <fullName evidence="1">DNA-directed DNA polymerase</fullName>
    </submittedName>
</protein>
<dbReference type="Gene3D" id="3.40.50.300">
    <property type="entry name" value="P-loop containing nucleotide triphosphate hydrolases"/>
    <property type="match status" value="1"/>
</dbReference>
<organism evidence="1 2">
    <name type="scientific">Candidatus Kaiserbacteria bacterium GW2011_GWA2_58_9</name>
    <dbReference type="NCBI Taxonomy" id="1618672"/>
    <lineage>
        <taxon>Bacteria</taxon>
        <taxon>Candidatus Kaiseribacteriota</taxon>
    </lineage>
</organism>
<gene>
    <name evidence="1" type="ORF">UY98_C0011G0017</name>
</gene>
<dbReference type="Pfam" id="PF13177">
    <property type="entry name" value="DNA_pol3_delta2"/>
    <property type="match status" value="1"/>
</dbReference>
<evidence type="ECO:0000313" key="1">
    <source>
        <dbReference type="EMBL" id="KKW47484.1"/>
    </source>
</evidence>
<evidence type="ECO:0000313" key="2">
    <source>
        <dbReference type="Proteomes" id="UP000034789"/>
    </source>
</evidence>
<accession>A0A0G2BNH5</accession>
<dbReference type="SUPFAM" id="SSF52540">
    <property type="entry name" value="P-loop containing nucleoside triphosphate hydrolases"/>
    <property type="match status" value="1"/>
</dbReference>
<sequence length="212" mass="23387">MKKGPVGNTHLVAGGAERIPAILRMLEARGLRTKGNPDFYVKSYARFGVDDARELRERAALRAVGGRRVFIVATPDMNREAQNALLKTLEEAPGNALFVFVLPSPESLLPTFRSRTQTLLVEGRKEQQDDVKAFLAATPQKRLDIVKPLLEKGDEDKRDLGAILAFLGALERALEKNPEGLVAIYRARKSITDKGALVKPLLEQVALLVPRI</sequence>
<keyword evidence="1" id="KW-0808">Transferase</keyword>
<comment type="caution">
    <text evidence="1">The sequence shown here is derived from an EMBL/GenBank/DDBJ whole genome shotgun (WGS) entry which is preliminary data.</text>
</comment>
<dbReference type="AlphaFoldDB" id="A0A0G2BNH5"/>
<reference evidence="1 2" key="1">
    <citation type="journal article" date="2015" name="Nature">
        <title>rRNA introns, odd ribosomes, and small enigmatic genomes across a large radiation of phyla.</title>
        <authorList>
            <person name="Brown C.T."/>
            <person name="Hug L.A."/>
            <person name="Thomas B.C."/>
            <person name="Sharon I."/>
            <person name="Castelle C.J."/>
            <person name="Singh A."/>
            <person name="Wilkins M.J."/>
            <person name="Williams K.H."/>
            <person name="Banfield J.F."/>
        </authorList>
    </citation>
    <scope>NUCLEOTIDE SEQUENCE [LARGE SCALE GENOMIC DNA]</scope>
</reference>
<dbReference type="EMBL" id="LCSD01000011">
    <property type="protein sequence ID" value="KKW47484.1"/>
    <property type="molecule type" value="Genomic_DNA"/>
</dbReference>
<keyword evidence="1" id="KW-0239">DNA-directed DNA polymerase</keyword>
<dbReference type="GO" id="GO:0003887">
    <property type="term" value="F:DNA-directed DNA polymerase activity"/>
    <property type="evidence" value="ECO:0007669"/>
    <property type="project" value="UniProtKB-KW"/>
</dbReference>
<proteinExistence type="predicted"/>